<dbReference type="EMBL" id="MHKD01000043">
    <property type="protein sequence ID" value="OGY81486.1"/>
    <property type="molecule type" value="Genomic_DNA"/>
</dbReference>
<proteinExistence type="predicted"/>
<evidence type="ECO:0008006" key="3">
    <source>
        <dbReference type="Google" id="ProtNLM"/>
    </source>
</evidence>
<gene>
    <name evidence="1" type="ORF">A3F54_02550</name>
</gene>
<sequence>MATDNSKIVKQLHTEALPQVTRKALKFLSGEVWLKKSDWYLAGGTALALFEGHRKSYDLDFFLPYKDFTIPDLLKYLPDKLWHTDIARDATVYGKLMGAKVSFIAYPFFKRAQKPLLHGSVKILQPKDIAVMKIIAISQRGRKRDFFDLYWYVTHHENMEDIIMRLPKQYPTVAHDYHHILKSLVYFADADQDPDPIIFFSATWKGVKKYFEKEVPKLAKKLLSLI</sequence>
<name>A0A1G2AYA0_9BACT</name>
<accession>A0A1G2AYA0</accession>
<reference evidence="1 2" key="1">
    <citation type="journal article" date="2016" name="Nat. Commun.">
        <title>Thousands of microbial genomes shed light on interconnected biogeochemical processes in an aquifer system.</title>
        <authorList>
            <person name="Anantharaman K."/>
            <person name="Brown C.T."/>
            <person name="Hug L.A."/>
            <person name="Sharon I."/>
            <person name="Castelle C.J."/>
            <person name="Probst A.J."/>
            <person name="Thomas B.C."/>
            <person name="Singh A."/>
            <person name="Wilkins M.J."/>
            <person name="Karaoz U."/>
            <person name="Brodie E.L."/>
            <person name="Williams K.H."/>
            <person name="Hubbard S.S."/>
            <person name="Banfield J.F."/>
        </authorList>
    </citation>
    <scope>NUCLEOTIDE SEQUENCE [LARGE SCALE GENOMIC DNA]</scope>
</reference>
<evidence type="ECO:0000313" key="2">
    <source>
        <dbReference type="Proteomes" id="UP000176952"/>
    </source>
</evidence>
<evidence type="ECO:0000313" key="1">
    <source>
        <dbReference type="EMBL" id="OGY81486.1"/>
    </source>
</evidence>
<dbReference type="Proteomes" id="UP000176952">
    <property type="component" value="Unassembled WGS sequence"/>
</dbReference>
<dbReference type="AlphaFoldDB" id="A0A1G2AYA0"/>
<comment type="caution">
    <text evidence="1">The sequence shown here is derived from an EMBL/GenBank/DDBJ whole genome shotgun (WGS) entry which is preliminary data.</text>
</comment>
<dbReference type="Pfam" id="PF08843">
    <property type="entry name" value="AbiEii"/>
    <property type="match status" value="2"/>
</dbReference>
<dbReference type="InterPro" id="IPR014942">
    <property type="entry name" value="AbiEii"/>
</dbReference>
<protein>
    <recommendedName>
        <fullName evidence="3">Nucleotidyl transferase AbiEii/AbiGii toxin family protein</fullName>
    </recommendedName>
</protein>
<organism evidence="1 2">
    <name type="scientific">Candidatus Kerfeldbacteria bacterium RIFCSPHIGHO2_12_FULL_48_17</name>
    <dbReference type="NCBI Taxonomy" id="1798542"/>
    <lineage>
        <taxon>Bacteria</taxon>
        <taxon>Candidatus Kerfeldiibacteriota</taxon>
    </lineage>
</organism>
<dbReference type="STRING" id="1798542.A3F54_02550"/>